<organism evidence="7 8">
    <name type="scientific">Salipiger pallidus</name>
    <dbReference type="NCBI Taxonomy" id="1775170"/>
    <lineage>
        <taxon>Bacteria</taxon>
        <taxon>Pseudomonadati</taxon>
        <taxon>Pseudomonadota</taxon>
        <taxon>Alphaproteobacteria</taxon>
        <taxon>Rhodobacterales</taxon>
        <taxon>Roseobacteraceae</taxon>
        <taxon>Salipiger</taxon>
    </lineage>
</organism>
<evidence type="ECO:0000256" key="1">
    <source>
        <dbReference type="ARBA" id="ARBA00001231"/>
    </source>
</evidence>
<evidence type="ECO:0000256" key="4">
    <source>
        <dbReference type="ARBA" id="ARBA00022801"/>
    </source>
</evidence>
<comment type="catalytic activity">
    <reaction evidence="1">
        <text>Hydrolysis of terminal non-reducing N-acetyl-D-hexosamine residues in N-acetyl-beta-D-hexosaminides.</text>
        <dbReference type="EC" id="3.2.1.52"/>
    </reaction>
</comment>
<name>A0A8J2ZLB4_9RHOB</name>
<reference evidence="7" key="2">
    <citation type="submission" date="2020-09" db="EMBL/GenBank/DDBJ databases">
        <authorList>
            <person name="Sun Q."/>
            <person name="Zhou Y."/>
        </authorList>
    </citation>
    <scope>NUCLEOTIDE SEQUENCE</scope>
    <source>
        <strain evidence="7">CGMCC 1.15762</strain>
    </source>
</reference>
<reference evidence="7" key="1">
    <citation type="journal article" date="2014" name="Int. J. Syst. Evol. Microbiol.">
        <title>Complete genome sequence of Corynebacterium casei LMG S-19264T (=DSM 44701T), isolated from a smear-ripened cheese.</title>
        <authorList>
            <consortium name="US DOE Joint Genome Institute (JGI-PGF)"/>
            <person name="Walter F."/>
            <person name="Albersmeier A."/>
            <person name="Kalinowski J."/>
            <person name="Ruckert C."/>
        </authorList>
    </citation>
    <scope>NUCLEOTIDE SEQUENCE</scope>
    <source>
        <strain evidence="7">CGMCC 1.15762</strain>
    </source>
</reference>
<comment type="similarity">
    <text evidence="2">Belongs to the glycosyl hydrolase 3 family.</text>
</comment>
<keyword evidence="4" id="KW-0378">Hydrolase</keyword>
<dbReference type="Proteomes" id="UP000617145">
    <property type="component" value="Unassembled WGS sequence"/>
</dbReference>
<feature type="domain" description="Glycoside hydrolase family 3 N-terminal" evidence="6">
    <location>
        <begin position="40"/>
        <end position="307"/>
    </location>
</feature>
<dbReference type="EMBL" id="BMJV01000005">
    <property type="protein sequence ID" value="GGG76724.1"/>
    <property type="molecule type" value="Genomic_DNA"/>
</dbReference>
<dbReference type="SUPFAM" id="SSF51445">
    <property type="entry name" value="(Trans)glycosidases"/>
    <property type="match status" value="1"/>
</dbReference>
<evidence type="ECO:0000259" key="6">
    <source>
        <dbReference type="Pfam" id="PF00933"/>
    </source>
</evidence>
<dbReference type="GO" id="GO:0009254">
    <property type="term" value="P:peptidoglycan turnover"/>
    <property type="evidence" value="ECO:0007669"/>
    <property type="project" value="TreeGrafter"/>
</dbReference>
<comment type="caution">
    <text evidence="7">The sequence shown here is derived from an EMBL/GenBank/DDBJ whole genome shotgun (WGS) entry which is preliminary data.</text>
</comment>
<evidence type="ECO:0000256" key="5">
    <source>
        <dbReference type="ARBA" id="ARBA00023295"/>
    </source>
</evidence>
<evidence type="ECO:0000256" key="3">
    <source>
        <dbReference type="ARBA" id="ARBA00012663"/>
    </source>
</evidence>
<dbReference type="GO" id="GO:0004563">
    <property type="term" value="F:beta-N-acetylhexosaminidase activity"/>
    <property type="evidence" value="ECO:0007669"/>
    <property type="project" value="UniProtKB-EC"/>
</dbReference>
<keyword evidence="8" id="KW-1185">Reference proteome</keyword>
<keyword evidence="5" id="KW-0326">Glycosidase</keyword>
<evidence type="ECO:0000313" key="8">
    <source>
        <dbReference type="Proteomes" id="UP000617145"/>
    </source>
</evidence>
<dbReference type="InterPro" id="IPR017853">
    <property type="entry name" value="GH"/>
</dbReference>
<protein>
    <recommendedName>
        <fullName evidence="3">beta-N-acetylhexosaminidase</fullName>
        <ecNumber evidence="3">3.2.1.52</ecNumber>
    </recommendedName>
</protein>
<accession>A0A8J2ZLB4</accession>
<proteinExistence type="inferred from homology"/>
<dbReference type="Gene3D" id="3.20.20.300">
    <property type="entry name" value="Glycoside hydrolase, family 3, N-terminal domain"/>
    <property type="match status" value="1"/>
</dbReference>
<dbReference type="InterPro" id="IPR019800">
    <property type="entry name" value="Glyco_hydro_3_AS"/>
</dbReference>
<dbReference type="GO" id="GO:0005975">
    <property type="term" value="P:carbohydrate metabolic process"/>
    <property type="evidence" value="ECO:0007669"/>
    <property type="project" value="InterPro"/>
</dbReference>
<dbReference type="Pfam" id="PF00933">
    <property type="entry name" value="Glyco_hydro_3"/>
    <property type="match status" value="1"/>
</dbReference>
<dbReference type="AlphaFoldDB" id="A0A8J2ZLB4"/>
<dbReference type="InterPro" id="IPR050226">
    <property type="entry name" value="NagZ_Beta-hexosaminidase"/>
</dbReference>
<evidence type="ECO:0000256" key="2">
    <source>
        <dbReference type="ARBA" id="ARBA00005336"/>
    </source>
</evidence>
<dbReference type="PROSITE" id="PS00775">
    <property type="entry name" value="GLYCOSYL_HYDROL_F3"/>
    <property type="match status" value="1"/>
</dbReference>
<dbReference type="InterPro" id="IPR001764">
    <property type="entry name" value="Glyco_hydro_3_N"/>
</dbReference>
<sequence length="342" mass="37000">MHPGDDPLTRRRFGAAILGPSGPVLTSGERQFFHESNPFGFILFARNLETSHQVKALCDDLRDSVGRDAPIFIDQEGGRVQRLRPPLARDWLPPLDDVLRYSDNAAEAMRLRYRIIAAELRSLGIDGNCAPMLDVARAETHPFLRNRCYGSDAAEVARIGLAVAQGHLDGGVLPVIKHLPGHGLAQMDSHKDLPRINAPREELDRVDFAAFRPLAKMPLGMTAHLVFEGLNTEPATIDPSMIRLIREDIGFGGLLMTDDLSMEALSGTVPERGAAAIAAGCDCALHCNGDMAEMAPLMALIDEMTEAAQLRAEAALSARIAPGAVDMAALEAELEGLLSRHP</sequence>
<dbReference type="PANTHER" id="PTHR30480:SF13">
    <property type="entry name" value="BETA-HEXOSAMINIDASE"/>
    <property type="match status" value="1"/>
</dbReference>
<dbReference type="PANTHER" id="PTHR30480">
    <property type="entry name" value="BETA-HEXOSAMINIDASE-RELATED"/>
    <property type="match status" value="1"/>
</dbReference>
<evidence type="ECO:0000313" key="7">
    <source>
        <dbReference type="EMBL" id="GGG76724.1"/>
    </source>
</evidence>
<dbReference type="InterPro" id="IPR036962">
    <property type="entry name" value="Glyco_hydro_3_N_sf"/>
</dbReference>
<dbReference type="EC" id="3.2.1.52" evidence="3"/>
<gene>
    <name evidence="7" type="ORF">GCM10011415_26900</name>
</gene>